<keyword evidence="7" id="KW-1133">Transmembrane helix</keyword>
<dbReference type="Pfam" id="PF06978">
    <property type="entry name" value="POP1_N"/>
    <property type="match status" value="1"/>
</dbReference>
<dbReference type="SUPFAM" id="SSF103506">
    <property type="entry name" value="Mitochondrial carrier"/>
    <property type="match status" value="1"/>
</dbReference>
<dbReference type="GO" id="GO:0005743">
    <property type="term" value="C:mitochondrial inner membrane"/>
    <property type="evidence" value="ECO:0007669"/>
    <property type="project" value="UniProtKB-SubCell"/>
</dbReference>
<dbReference type="Gene3D" id="3.30.1360.120">
    <property type="entry name" value="Probable tRNA modification gtpase trme, domain 1"/>
    <property type="match status" value="1"/>
</dbReference>
<dbReference type="GO" id="GO:0003676">
    <property type="term" value="F:nucleic acid binding"/>
    <property type="evidence" value="ECO:0007669"/>
    <property type="project" value="InterPro"/>
</dbReference>
<keyword evidence="5" id="KW-0677">Repeat</keyword>
<evidence type="ECO:0000256" key="3">
    <source>
        <dbReference type="ARBA" id="ARBA00022448"/>
    </source>
</evidence>
<dbReference type="Pfam" id="PF00153">
    <property type="entry name" value="Mito_carr"/>
    <property type="match status" value="2"/>
</dbReference>
<dbReference type="PANTHER" id="PTHR45671">
    <property type="entry name" value="SOLUTE CARRIER FAMILY 25 (MITOCHONDRIAL CARRIER PHOSPHATE CARRIER), MEMBER 3, LIKE-RELATED-RELATED"/>
    <property type="match status" value="1"/>
</dbReference>
<dbReference type="InterPro" id="IPR044677">
    <property type="entry name" value="SLC25A3/Pic2/Mir1-like"/>
</dbReference>
<evidence type="ECO:0000256" key="7">
    <source>
        <dbReference type="ARBA" id="ARBA00022989"/>
    </source>
</evidence>
<evidence type="ECO:0000313" key="15">
    <source>
        <dbReference type="EMBL" id="KAF4663232.1"/>
    </source>
</evidence>
<gene>
    <name evidence="15" type="primary">PIC2_2</name>
    <name evidence="15" type="ORF">FOZ61_001804</name>
</gene>
<dbReference type="InterPro" id="IPR018108">
    <property type="entry name" value="MCP_transmembrane"/>
</dbReference>
<feature type="region of interest" description="Disordered" evidence="11">
    <location>
        <begin position="1046"/>
        <end position="1066"/>
    </location>
</feature>
<dbReference type="InterPro" id="IPR002562">
    <property type="entry name" value="3'-5'_exonuclease_dom"/>
</dbReference>
<dbReference type="AlphaFoldDB" id="A0A7J6LVA3"/>
<dbReference type="InterPro" id="IPR012337">
    <property type="entry name" value="RNaseH-like_sf"/>
</dbReference>
<keyword evidence="8" id="KW-0496">Mitochondrion</keyword>
<evidence type="ECO:0000259" key="13">
    <source>
        <dbReference type="Pfam" id="PF06978"/>
    </source>
</evidence>
<accession>A0A7J6LVA3</accession>
<keyword evidence="9 10" id="KW-0472">Membrane</keyword>
<evidence type="ECO:0000256" key="2">
    <source>
        <dbReference type="ARBA" id="ARBA00006375"/>
    </source>
</evidence>
<dbReference type="InterPro" id="IPR055079">
    <property type="entry name" value="POP1_C"/>
</dbReference>
<keyword evidence="3" id="KW-0813">Transport</keyword>
<dbReference type="Pfam" id="PF22770">
    <property type="entry name" value="POP1_C"/>
    <property type="match status" value="1"/>
</dbReference>
<keyword evidence="6" id="KW-0999">Mitochondrion inner membrane</keyword>
<sequence length="1066" mass="116888">MSTTSSVAAANSLTAATNPPKWNSRYAGSVPHTLDYYWKCLLGGAVACGTTHTSMCPVDVVKVNMQIDPTKYTSLYQGWKSILHEEGLKGVTKGWSATCVGYTFQGMFKFGLNEVFKDIYNNMVGEENSVKYRGWIWAASGGSAEFFADLALTPWEMIKVKMQCSPTGTFPLKLKDAWHEMAAHKMGTGFPYGSLKPVWYRQIPYTIVKFVGFEFAAEQFYKYVFTRPKETYSKATQLGITFLSGYVAGIGCALVSQPADNLVSQMAKPENFGKSFMEMAKQEGIKNLFLAGLGPRILMISFGGRVVGSSMTGDHPRSALTQPLRPPSSGNNPVPPPMLGLKEYLSSREQEIRQVFARRAPAASQFPVRSLRRRIRSARPRGRLTAGQMARLIERRATVLTPPQRYSREAKRRMMSYWEEKGVLATHRWHAKRFEMADGVPLRVRDKGERAIYRIASHRCVLVDRSFWPCVEVECSSSEALESGLEDGLRTSPSLTKGVFASDNTLRAAALLYGTEGEVVSPIYLLREGKSARKALIWIHPSGAEQLHGQLSGRVSSMVELRPTDLSWFAIHGPRARQVVTKALGIAPSSSLGEVVHSGGVRLVTTTQGCDVVVSENIKEVFRKLVFAGASAIGQEDWEKLHRGVPCFPADYPDSPACRRRSAEHAKAVLERQSKRPGTLKGESQAIESPLFADWSLLADLEGLALPRVEGRGRGVESADLVCVRLTAESRGVPSPLAHVYAVTEGDEDKSALYQPKEGGESIRRLIGFVTSGGYGYRQGCGVAIAFMQASCWSESLPMKKVWFRNVTSRHYHSALVEKVGRWESADSFLSGVTAVSTYLATAGARPSGGNQQYDCFRGNAHIVDKNNNSGSIAKKLSQERVIGVVMEWKMDSKRGQTNPARMVQVATPSSVYLFPTKDASLHPAARQVLTDPSKTKVVAGHGSNDKRKLQDSFGIKMKGSVVDVVEEGRARGLPNPGLKGLAKAQGYDIYKPQTPGERQRFHQWDGSKQLTREQMKYATTDAYMPLHLGAKMGLVDLGGGGDDHLTKWSGGVGAGSGSSSSNSRQ</sequence>
<proteinExistence type="inferred from homology"/>
<evidence type="ECO:0000256" key="10">
    <source>
        <dbReference type="PROSITE-ProRule" id="PRU00282"/>
    </source>
</evidence>
<dbReference type="InterPro" id="IPR029043">
    <property type="entry name" value="GcvT/YgfZ_C"/>
</dbReference>
<evidence type="ECO:0000256" key="8">
    <source>
        <dbReference type="ARBA" id="ARBA00023128"/>
    </source>
</evidence>
<evidence type="ECO:0000256" key="4">
    <source>
        <dbReference type="ARBA" id="ARBA00022692"/>
    </source>
</evidence>
<dbReference type="EMBL" id="JABAHT010000147">
    <property type="protein sequence ID" value="KAF4663232.1"/>
    <property type="molecule type" value="Genomic_DNA"/>
</dbReference>
<dbReference type="PROSITE" id="PS50920">
    <property type="entry name" value="SOLCAR"/>
    <property type="match status" value="1"/>
</dbReference>
<evidence type="ECO:0000259" key="14">
    <source>
        <dbReference type="Pfam" id="PF22770"/>
    </source>
</evidence>
<organism evidence="15 16">
    <name type="scientific">Perkinsus olseni</name>
    <name type="common">Perkinsus atlanticus</name>
    <dbReference type="NCBI Taxonomy" id="32597"/>
    <lineage>
        <taxon>Eukaryota</taxon>
        <taxon>Sar</taxon>
        <taxon>Alveolata</taxon>
        <taxon>Perkinsozoa</taxon>
        <taxon>Perkinsea</taxon>
        <taxon>Perkinsida</taxon>
        <taxon>Perkinsidae</taxon>
        <taxon>Perkinsus</taxon>
    </lineage>
</organism>
<dbReference type="Gene3D" id="1.50.40.10">
    <property type="entry name" value="Mitochondrial carrier domain"/>
    <property type="match status" value="1"/>
</dbReference>
<dbReference type="InterPro" id="IPR009723">
    <property type="entry name" value="Pop1_N"/>
</dbReference>
<evidence type="ECO:0000256" key="1">
    <source>
        <dbReference type="ARBA" id="ARBA00004448"/>
    </source>
</evidence>
<dbReference type="InterPro" id="IPR023395">
    <property type="entry name" value="MCP_dom_sf"/>
</dbReference>
<keyword evidence="4 10" id="KW-0812">Transmembrane</keyword>
<comment type="caution">
    <text evidence="15">The sequence shown here is derived from an EMBL/GenBank/DDBJ whole genome shotgun (WGS) entry which is preliminary data.</text>
</comment>
<dbReference type="GO" id="GO:0005315">
    <property type="term" value="F:phosphate transmembrane transporter activity"/>
    <property type="evidence" value="ECO:0007669"/>
    <property type="project" value="InterPro"/>
</dbReference>
<dbReference type="InterPro" id="IPR036397">
    <property type="entry name" value="RNaseH_sf"/>
</dbReference>
<evidence type="ECO:0000313" key="16">
    <source>
        <dbReference type="Proteomes" id="UP000570595"/>
    </source>
</evidence>
<name>A0A7J6LVA3_PEROL</name>
<evidence type="ECO:0000256" key="11">
    <source>
        <dbReference type="SAM" id="MobiDB-lite"/>
    </source>
</evidence>
<dbReference type="PANTHER" id="PTHR45671:SF10">
    <property type="entry name" value="SOLUTE CARRIER FAMILY 25 MEMBER 3"/>
    <property type="match status" value="1"/>
</dbReference>
<protein>
    <submittedName>
        <fullName evidence="15">Cu/Pi carrier</fullName>
    </submittedName>
</protein>
<feature type="domain" description="POP1 C-terminal" evidence="14">
    <location>
        <begin position="763"/>
        <end position="817"/>
    </location>
</feature>
<feature type="repeat" description="Solcar" evidence="10">
    <location>
        <begin position="35"/>
        <end position="119"/>
    </location>
</feature>
<comment type="similarity">
    <text evidence="2">Belongs to the mitochondrial carrier (TC 2.A.29) family.</text>
</comment>
<feature type="region of interest" description="Disordered" evidence="11">
    <location>
        <begin position="312"/>
        <end position="334"/>
    </location>
</feature>
<evidence type="ECO:0000256" key="9">
    <source>
        <dbReference type="ARBA" id="ARBA00023136"/>
    </source>
</evidence>
<evidence type="ECO:0000259" key="12">
    <source>
        <dbReference type="Pfam" id="PF01612"/>
    </source>
</evidence>
<dbReference type="SUPFAM" id="SSF101790">
    <property type="entry name" value="Aminomethyltransferase beta-barrel domain"/>
    <property type="match status" value="1"/>
</dbReference>
<feature type="domain" description="Pop1 N-terminal" evidence="13">
    <location>
        <begin position="395"/>
        <end position="474"/>
    </location>
</feature>
<comment type="subcellular location">
    <subcellularLocation>
        <location evidence="1">Mitochondrion inner membrane</location>
        <topology evidence="1">Multi-pass membrane protein</topology>
    </subcellularLocation>
</comment>
<dbReference type="GO" id="GO:0008408">
    <property type="term" value="F:3'-5' exonuclease activity"/>
    <property type="evidence" value="ECO:0007669"/>
    <property type="project" value="InterPro"/>
</dbReference>
<evidence type="ECO:0000256" key="5">
    <source>
        <dbReference type="ARBA" id="ARBA00022737"/>
    </source>
</evidence>
<dbReference type="InterPro" id="IPR027266">
    <property type="entry name" value="TrmE/GcvT-like"/>
</dbReference>
<dbReference type="GO" id="GO:0006139">
    <property type="term" value="P:nucleobase-containing compound metabolic process"/>
    <property type="evidence" value="ECO:0007669"/>
    <property type="project" value="InterPro"/>
</dbReference>
<dbReference type="GO" id="GO:1990547">
    <property type="term" value="P:mitochondrial phosphate ion transmembrane transport"/>
    <property type="evidence" value="ECO:0007669"/>
    <property type="project" value="InterPro"/>
</dbReference>
<reference evidence="15 16" key="1">
    <citation type="submission" date="2020-04" db="EMBL/GenBank/DDBJ databases">
        <title>Perkinsus olseni comparative genomics.</title>
        <authorList>
            <person name="Bogema D.R."/>
        </authorList>
    </citation>
    <scope>NUCLEOTIDE SEQUENCE [LARGE SCALE GENOMIC DNA]</scope>
    <source>
        <strain evidence="15">ATCC PRA-179</strain>
    </source>
</reference>
<dbReference type="OrthoDB" id="427452at2759"/>
<feature type="domain" description="3'-5' exonuclease" evidence="12">
    <location>
        <begin position="862"/>
        <end position="1033"/>
    </location>
</feature>
<dbReference type="Proteomes" id="UP000570595">
    <property type="component" value="Unassembled WGS sequence"/>
</dbReference>
<dbReference type="Pfam" id="PF01612">
    <property type="entry name" value="DNA_pol_A_exo1"/>
    <property type="match status" value="1"/>
</dbReference>
<dbReference type="Gene3D" id="3.30.420.10">
    <property type="entry name" value="Ribonuclease H-like superfamily/Ribonuclease H"/>
    <property type="match status" value="1"/>
</dbReference>
<evidence type="ECO:0000256" key="6">
    <source>
        <dbReference type="ARBA" id="ARBA00022792"/>
    </source>
</evidence>
<dbReference type="SUPFAM" id="SSF53098">
    <property type="entry name" value="Ribonuclease H-like"/>
    <property type="match status" value="1"/>
</dbReference>